<name>A0A5B0A941_9ACTN</name>
<dbReference type="Proteomes" id="UP000324965">
    <property type="component" value="Unassembled WGS sequence"/>
</dbReference>
<dbReference type="Pfam" id="PF10604">
    <property type="entry name" value="Polyketide_cyc2"/>
    <property type="match status" value="1"/>
</dbReference>
<keyword evidence="3" id="KW-1185">Reference proteome</keyword>
<evidence type="ECO:0000313" key="2">
    <source>
        <dbReference type="EMBL" id="KAA0925422.1"/>
    </source>
</evidence>
<dbReference type="InterPro" id="IPR023393">
    <property type="entry name" value="START-like_dom_sf"/>
</dbReference>
<dbReference type="AlphaFoldDB" id="A0A5B0A941"/>
<dbReference type="Gene3D" id="3.30.530.20">
    <property type="match status" value="1"/>
</dbReference>
<accession>A0A5B0A941</accession>
<evidence type="ECO:0000256" key="1">
    <source>
        <dbReference type="SAM" id="MobiDB-lite"/>
    </source>
</evidence>
<dbReference type="CDD" id="cd07812">
    <property type="entry name" value="SRPBCC"/>
    <property type="match status" value="1"/>
</dbReference>
<sequence length="160" mass="17634">MAVRHRLIKRSPEEVWAVLADGTRYADWVVGTASSYPVRGRWPEVGSAIGYEVRVGFWSLTNQTVVRACEEGRELELEAIAGPLGTARVAVELRPWGEHTLVVIDEHPLQGVGGSLHNTGLDAFIQVRHRAMLKRLAEVCEEGRGTSRSTPSARTRPEPA</sequence>
<dbReference type="InterPro" id="IPR019587">
    <property type="entry name" value="Polyketide_cyclase/dehydratase"/>
</dbReference>
<organism evidence="2 3">
    <name type="scientific">Streptomyces apricus</name>
    <dbReference type="NCBI Taxonomy" id="1828112"/>
    <lineage>
        <taxon>Bacteria</taxon>
        <taxon>Bacillati</taxon>
        <taxon>Actinomycetota</taxon>
        <taxon>Actinomycetes</taxon>
        <taxon>Kitasatosporales</taxon>
        <taxon>Streptomycetaceae</taxon>
        <taxon>Streptomyces</taxon>
    </lineage>
</organism>
<dbReference type="RefSeq" id="WP_149515032.1">
    <property type="nucleotide sequence ID" value="NZ_VDFC01000062.1"/>
</dbReference>
<dbReference type="EMBL" id="VDFC01000062">
    <property type="protein sequence ID" value="KAA0925422.1"/>
    <property type="molecule type" value="Genomic_DNA"/>
</dbReference>
<reference evidence="2 3" key="1">
    <citation type="submission" date="2019-05" db="EMBL/GenBank/DDBJ databases">
        <authorList>
            <person name="Hariharan J."/>
            <person name="Choudoir M.J."/>
            <person name="Diebold P."/>
            <person name="Panke-Buisse K."/>
            <person name="Buckley D.H."/>
        </authorList>
    </citation>
    <scope>NUCLEOTIDE SEQUENCE [LARGE SCALE GENOMIC DNA]</scope>
    <source>
        <strain evidence="2 3">SUN51</strain>
    </source>
</reference>
<evidence type="ECO:0000313" key="3">
    <source>
        <dbReference type="Proteomes" id="UP000324965"/>
    </source>
</evidence>
<protein>
    <submittedName>
        <fullName evidence="2">SRPBCC family protein</fullName>
    </submittedName>
</protein>
<feature type="region of interest" description="Disordered" evidence="1">
    <location>
        <begin position="141"/>
        <end position="160"/>
    </location>
</feature>
<dbReference type="SUPFAM" id="SSF55961">
    <property type="entry name" value="Bet v1-like"/>
    <property type="match status" value="1"/>
</dbReference>
<comment type="caution">
    <text evidence="2">The sequence shown here is derived from an EMBL/GenBank/DDBJ whole genome shotgun (WGS) entry which is preliminary data.</text>
</comment>
<dbReference type="OrthoDB" id="4483486at2"/>
<gene>
    <name evidence="2" type="ORF">FGF04_32800</name>
</gene>
<proteinExistence type="predicted"/>